<keyword evidence="10 11" id="KW-0739">Sodium transport</keyword>
<evidence type="ECO:0000256" key="1">
    <source>
        <dbReference type="ARBA" id="ARBA00004429"/>
    </source>
</evidence>
<keyword evidence="9 11" id="KW-0472">Membrane</keyword>
<proteinExistence type="inferred from homology"/>
<feature type="transmembrane region" description="Helical" evidence="11">
    <location>
        <begin position="237"/>
        <end position="253"/>
    </location>
</feature>
<dbReference type="GO" id="GO:0006885">
    <property type="term" value="P:regulation of pH"/>
    <property type="evidence" value="ECO:0007669"/>
    <property type="project" value="UniProtKB-UniRule"/>
</dbReference>
<gene>
    <name evidence="11 13" type="primary">nhaA</name>
    <name evidence="13" type="ORF">G1H10_03390</name>
</gene>
<feature type="transmembrane region" description="Helical" evidence="11">
    <location>
        <begin position="215"/>
        <end position="231"/>
    </location>
</feature>
<feature type="transmembrane region" description="Helical" evidence="11">
    <location>
        <begin position="33"/>
        <end position="53"/>
    </location>
</feature>
<name>A0A6L9S419_9ACTN</name>
<feature type="transmembrane region" description="Helical" evidence="11">
    <location>
        <begin position="194"/>
        <end position="210"/>
    </location>
</feature>
<keyword evidence="4 11" id="KW-1003">Cell membrane</keyword>
<evidence type="ECO:0000256" key="10">
    <source>
        <dbReference type="ARBA" id="ARBA00023201"/>
    </source>
</evidence>
<dbReference type="GO" id="GO:0015385">
    <property type="term" value="F:sodium:proton antiporter activity"/>
    <property type="evidence" value="ECO:0007669"/>
    <property type="project" value="UniProtKB-UniRule"/>
</dbReference>
<feature type="transmembrane region" description="Helical" evidence="11">
    <location>
        <begin position="169"/>
        <end position="188"/>
    </location>
</feature>
<feature type="compositionally biased region" description="Acidic residues" evidence="12">
    <location>
        <begin position="422"/>
        <end position="431"/>
    </location>
</feature>
<comment type="similarity">
    <text evidence="11">Belongs to the NhaA Na(+)/H(+) (TC 2.A.33) antiporter family.</text>
</comment>
<keyword evidence="2 11" id="KW-0813">Transport</keyword>
<evidence type="ECO:0000256" key="4">
    <source>
        <dbReference type="ARBA" id="ARBA00022475"/>
    </source>
</evidence>
<accession>A0A6L9S419</accession>
<protein>
    <recommendedName>
        <fullName evidence="11">Na(+)/H(+) antiporter NhaA</fullName>
    </recommendedName>
    <alternativeName>
        <fullName evidence="11">Sodium/proton antiporter NhaA</fullName>
    </alternativeName>
</protein>
<dbReference type="PANTHER" id="PTHR30341">
    <property type="entry name" value="SODIUM ION/PROTON ANTIPORTER NHAA-RELATED"/>
    <property type="match status" value="1"/>
</dbReference>
<keyword evidence="3 11" id="KW-0050">Antiport</keyword>
<feature type="compositionally biased region" description="Polar residues" evidence="12">
    <location>
        <begin position="438"/>
        <end position="448"/>
    </location>
</feature>
<dbReference type="InterPro" id="IPR023171">
    <property type="entry name" value="Na/H_antiporter_dom_sf"/>
</dbReference>
<evidence type="ECO:0000256" key="6">
    <source>
        <dbReference type="ARBA" id="ARBA00022989"/>
    </source>
</evidence>
<sequence length="448" mass="47729">MNRPASSRLFGRIPWPEARYLASIMRNETTGGFLMLGAAVLALVWANVASGSYTTLSETTIGPSAIHLDLDLAHWAADGLLAIFFFVVGLELKRELIVGSLRRPAAAALPIIAAICGMVGPILVFTLFNTIGDGDMRGWAVPTATDIAFALAVLAVIGSRLPAALRAFLLTLAVVDDLLAITIIAVAFTSGLEFLPLAGAAAILVVYYLLQRRDLGGWWIYVPMGVVAWALMHESGVHATVVGVAFGLLTRAHHREGEREAPAERVEHQVRPYSAVICVPIYAFFAAGVTISGESLREAFTEALPLGVTFGLVVGKGVGIFLGTYLAAKFSKAQLSDRLAWSDIFGLGLLAGIGFTVSLLIGELAFRGDEEVTDMVKMAVLLGSLISAVLATFVLGARNRAYRTIHEEETRDSNLDGIPDVYQDEGELEAESGEHGSRSTVSDSESGQ</sequence>
<evidence type="ECO:0000256" key="3">
    <source>
        <dbReference type="ARBA" id="ARBA00022449"/>
    </source>
</evidence>
<evidence type="ECO:0000256" key="7">
    <source>
        <dbReference type="ARBA" id="ARBA00023053"/>
    </source>
</evidence>
<feature type="transmembrane region" description="Helical" evidence="11">
    <location>
        <begin position="303"/>
        <end position="328"/>
    </location>
</feature>
<keyword evidence="8 11" id="KW-0406">Ion transport</keyword>
<comment type="catalytic activity">
    <reaction evidence="11">
        <text>Na(+)(in) + 2 H(+)(out) = Na(+)(out) + 2 H(+)(in)</text>
        <dbReference type="Rhea" id="RHEA:29251"/>
        <dbReference type="ChEBI" id="CHEBI:15378"/>
        <dbReference type="ChEBI" id="CHEBI:29101"/>
    </reaction>
</comment>
<evidence type="ECO:0000256" key="11">
    <source>
        <dbReference type="HAMAP-Rule" id="MF_01844"/>
    </source>
</evidence>
<keyword evidence="6 11" id="KW-1133">Transmembrane helix</keyword>
<dbReference type="Proteomes" id="UP000475214">
    <property type="component" value="Unassembled WGS sequence"/>
</dbReference>
<evidence type="ECO:0000256" key="5">
    <source>
        <dbReference type="ARBA" id="ARBA00022692"/>
    </source>
</evidence>
<comment type="subcellular location">
    <subcellularLocation>
        <location evidence="1">Cell inner membrane</location>
        <topology evidence="1">Multi-pass membrane protein</topology>
    </subcellularLocation>
    <subcellularLocation>
        <location evidence="11">Cell membrane</location>
        <topology evidence="11">Multi-pass membrane protein</topology>
    </subcellularLocation>
</comment>
<dbReference type="AlphaFoldDB" id="A0A6L9S419"/>
<keyword evidence="5 11" id="KW-0812">Transmembrane</keyword>
<comment type="caution">
    <text evidence="13">The sequence shown here is derived from an EMBL/GenBank/DDBJ whole genome shotgun (WGS) entry which is preliminary data.</text>
</comment>
<dbReference type="NCBIfam" id="TIGR00773">
    <property type="entry name" value="NhaA"/>
    <property type="match status" value="1"/>
</dbReference>
<comment type="function">
    <text evidence="11">Na(+)/H(+) antiporter that extrudes sodium in exchange for external protons.</text>
</comment>
<feature type="transmembrane region" description="Helical" evidence="11">
    <location>
        <begin position="378"/>
        <end position="397"/>
    </location>
</feature>
<feature type="transmembrane region" description="Helical" evidence="11">
    <location>
        <begin position="273"/>
        <end position="291"/>
    </location>
</feature>
<evidence type="ECO:0000313" key="13">
    <source>
        <dbReference type="EMBL" id="NED99207.1"/>
    </source>
</evidence>
<evidence type="ECO:0000256" key="12">
    <source>
        <dbReference type="SAM" id="MobiDB-lite"/>
    </source>
</evidence>
<feature type="transmembrane region" description="Helical" evidence="11">
    <location>
        <begin position="340"/>
        <end position="366"/>
    </location>
</feature>
<keyword evidence="7 11" id="KW-0915">Sodium</keyword>
<evidence type="ECO:0000313" key="14">
    <source>
        <dbReference type="Proteomes" id="UP000475214"/>
    </source>
</evidence>
<feature type="transmembrane region" description="Helical" evidence="11">
    <location>
        <begin position="139"/>
        <end position="157"/>
    </location>
</feature>
<keyword evidence="14" id="KW-1185">Reference proteome</keyword>
<dbReference type="EMBL" id="JAAGOA010000002">
    <property type="protein sequence ID" value="NED99207.1"/>
    <property type="molecule type" value="Genomic_DNA"/>
</dbReference>
<organism evidence="13 14">
    <name type="scientific">Phytoactinopolyspora halotolerans</name>
    <dbReference type="NCBI Taxonomy" id="1981512"/>
    <lineage>
        <taxon>Bacteria</taxon>
        <taxon>Bacillati</taxon>
        <taxon>Actinomycetota</taxon>
        <taxon>Actinomycetes</taxon>
        <taxon>Jiangellales</taxon>
        <taxon>Jiangellaceae</taxon>
        <taxon>Phytoactinopolyspora</taxon>
    </lineage>
</organism>
<evidence type="ECO:0000256" key="2">
    <source>
        <dbReference type="ARBA" id="ARBA00022448"/>
    </source>
</evidence>
<dbReference type="HAMAP" id="MF_01844">
    <property type="entry name" value="NhaA"/>
    <property type="match status" value="1"/>
</dbReference>
<dbReference type="Pfam" id="PF06965">
    <property type="entry name" value="Na_H_antiport_1"/>
    <property type="match status" value="1"/>
</dbReference>
<dbReference type="PANTHER" id="PTHR30341:SF0">
    <property type="entry name" value="NA(+)_H(+) ANTIPORTER NHAA"/>
    <property type="match status" value="1"/>
</dbReference>
<feature type="transmembrane region" description="Helical" evidence="11">
    <location>
        <begin position="104"/>
        <end position="127"/>
    </location>
</feature>
<evidence type="ECO:0000256" key="9">
    <source>
        <dbReference type="ARBA" id="ARBA00023136"/>
    </source>
</evidence>
<feature type="region of interest" description="Disordered" evidence="12">
    <location>
        <begin position="409"/>
        <end position="448"/>
    </location>
</feature>
<dbReference type="InterPro" id="IPR004670">
    <property type="entry name" value="NhaA"/>
</dbReference>
<dbReference type="Gene3D" id="1.20.1530.10">
    <property type="entry name" value="Na+/H+ antiporter like domain"/>
    <property type="match status" value="1"/>
</dbReference>
<evidence type="ECO:0000256" key="8">
    <source>
        <dbReference type="ARBA" id="ARBA00023065"/>
    </source>
</evidence>
<reference evidence="13 14" key="1">
    <citation type="submission" date="2020-02" db="EMBL/GenBank/DDBJ databases">
        <authorList>
            <person name="Li X.-J."/>
            <person name="Han X.-M."/>
        </authorList>
    </citation>
    <scope>NUCLEOTIDE SEQUENCE [LARGE SCALE GENOMIC DNA]</scope>
    <source>
        <strain evidence="13 14">CCTCC AB 2017055</strain>
    </source>
</reference>
<feature type="transmembrane region" description="Helical" evidence="11">
    <location>
        <begin position="73"/>
        <end position="92"/>
    </location>
</feature>
<dbReference type="GO" id="GO:0005886">
    <property type="term" value="C:plasma membrane"/>
    <property type="evidence" value="ECO:0007669"/>
    <property type="project" value="UniProtKB-SubCell"/>
</dbReference>